<dbReference type="InterPro" id="IPR005269">
    <property type="entry name" value="LOG"/>
</dbReference>
<evidence type="ECO:0000313" key="4">
    <source>
        <dbReference type="Proteomes" id="UP000280842"/>
    </source>
</evidence>
<dbReference type="SUPFAM" id="SSF102405">
    <property type="entry name" value="MCP/YpsA-like"/>
    <property type="match status" value="1"/>
</dbReference>
<proteinExistence type="inferred from homology"/>
<dbReference type="Pfam" id="PF03641">
    <property type="entry name" value="Lysine_decarbox"/>
    <property type="match status" value="1"/>
</dbReference>
<keyword evidence="2" id="KW-0378">Hydrolase</keyword>
<dbReference type="EMBL" id="REFO01000011">
    <property type="protein sequence ID" value="RMA97273.1"/>
    <property type="molecule type" value="Genomic_DNA"/>
</dbReference>
<dbReference type="InterPro" id="IPR052341">
    <property type="entry name" value="LOG_family_nucleotidases"/>
</dbReference>
<dbReference type="AlphaFoldDB" id="A0A3M0BIK8"/>
<comment type="caution">
    <text evidence="3">The sequence shown here is derived from an EMBL/GenBank/DDBJ whole genome shotgun (WGS) entry which is preliminary data.</text>
</comment>
<dbReference type="GO" id="GO:0009691">
    <property type="term" value="P:cytokinin biosynthetic process"/>
    <property type="evidence" value="ECO:0007669"/>
    <property type="project" value="UniProtKB-UniRule"/>
</dbReference>
<dbReference type="PANTHER" id="PTHR43393">
    <property type="entry name" value="CYTOKININ RIBOSIDE 5'-MONOPHOSPHATE PHOSPHORIBOHYDROLASE"/>
    <property type="match status" value="1"/>
</dbReference>
<dbReference type="Gene3D" id="3.40.50.450">
    <property type="match status" value="1"/>
</dbReference>
<dbReference type="PANTHER" id="PTHR43393:SF2">
    <property type="entry name" value="CYTOKININ RIBOSIDE 5'-MONOPHOSPHATE PHOSPHORIBOHYDROLASE"/>
    <property type="match status" value="1"/>
</dbReference>
<evidence type="ECO:0000256" key="1">
    <source>
        <dbReference type="ARBA" id="ARBA00000274"/>
    </source>
</evidence>
<dbReference type="Proteomes" id="UP000280842">
    <property type="component" value="Unassembled WGS sequence"/>
</dbReference>
<dbReference type="RefSeq" id="WP_121923057.1">
    <property type="nucleotide sequence ID" value="NZ_REFO01000011.1"/>
</dbReference>
<keyword evidence="2" id="KW-0203">Cytokinin biosynthesis</keyword>
<dbReference type="OrthoDB" id="9801098at2"/>
<evidence type="ECO:0000313" key="3">
    <source>
        <dbReference type="EMBL" id="RMA97273.1"/>
    </source>
</evidence>
<protein>
    <recommendedName>
        <fullName evidence="2">Cytokinin riboside 5'-monophosphate phosphoribohydrolase</fullName>
        <ecNumber evidence="2">3.2.2.n1</ecNumber>
    </recommendedName>
</protein>
<organism evidence="3 4">
    <name type="scientific">Hydrogenothermus marinus</name>
    <dbReference type="NCBI Taxonomy" id="133270"/>
    <lineage>
        <taxon>Bacteria</taxon>
        <taxon>Pseudomonadati</taxon>
        <taxon>Aquificota</taxon>
        <taxon>Aquificia</taxon>
        <taxon>Aquificales</taxon>
        <taxon>Hydrogenothermaceae</taxon>
        <taxon>Hydrogenothermus</taxon>
    </lineage>
</organism>
<evidence type="ECO:0000256" key="2">
    <source>
        <dbReference type="RuleBase" id="RU363015"/>
    </source>
</evidence>
<dbReference type="GO" id="GO:0005829">
    <property type="term" value="C:cytosol"/>
    <property type="evidence" value="ECO:0007669"/>
    <property type="project" value="TreeGrafter"/>
</dbReference>
<comment type="similarity">
    <text evidence="2">Belongs to the LOG family.</text>
</comment>
<dbReference type="InterPro" id="IPR031100">
    <property type="entry name" value="LOG_fam"/>
</dbReference>
<comment type="catalytic activity">
    <reaction evidence="1">
        <text>AMP + H2O = D-ribose 5-phosphate + adenine</text>
        <dbReference type="Rhea" id="RHEA:20129"/>
        <dbReference type="ChEBI" id="CHEBI:15377"/>
        <dbReference type="ChEBI" id="CHEBI:16708"/>
        <dbReference type="ChEBI" id="CHEBI:78346"/>
        <dbReference type="ChEBI" id="CHEBI:456215"/>
        <dbReference type="EC" id="3.2.2.4"/>
    </reaction>
</comment>
<dbReference type="GO" id="GO:0008714">
    <property type="term" value="F:AMP nucleosidase activity"/>
    <property type="evidence" value="ECO:0007669"/>
    <property type="project" value="UniProtKB-EC"/>
</dbReference>
<accession>A0A3M0BIK8</accession>
<sequence>MFEKYQINELKKEEAWRLFRILGDFIDGFDVMPQYIPAITIFGSARVKEGDKYYEAARQLAYKFAKEGFSVVTGGGPGIMEAGNRGAFEAGGNSIGLNIALPHEQIPNKYAKVQLNFNYFFARKVMLVKYSIGYILFPGGYGTLDELTEVLVLMQTKKLKTYPVILFGTEYWNGLVDWIKEQVLKNNYIDKEDFNLFKVSDDLDEIVNDIKAFYSQHHEEIYEF</sequence>
<gene>
    <name evidence="3" type="ORF">CLV39_0931</name>
</gene>
<name>A0A3M0BIK8_9AQUI</name>
<reference evidence="3 4" key="1">
    <citation type="submission" date="2018-10" db="EMBL/GenBank/DDBJ databases">
        <title>Genomic Encyclopedia of Archaeal and Bacterial Type Strains, Phase II (KMG-II): from individual species to whole genera.</title>
        <authorList>
            <person name="Goeker M."/>
        </authorList>
    </citation>
    <scope>NUCLEOTIDE SEQUENCE [LARGE SCALE GENOMIC DNA]</scope>
    <source>
        <strain evidence="3 4">VM1</strain>
    </source>
</reference>
<dbReference type="NCBIfam" id="TIGR00730">
    <property type="entry name" value="Rossman fold protein, TIGR00730 family"/>
    <property type="match status" value="1"/>
</dbReference>
<keyword evidence="4" id="KW-1185">Reference proteome</keyword>
<dbReference type="EC" id="3.2.2.n1" evidence="2"/>